<sequence length="124" mass="13974">MLTVISEQLGCLTRIPLRSPRKLNDLNDAISFYEESLHLCPIEDESRDSSLDNLGSALVARFTKRRNVVDLTRAITLHREALSLRLAGHPLRDNALNHLALALQQEHGISHASEDLNETINLYH</sequence>
<comment type="caution">
    <text evidence="1">The sequence shown here is derived from an EMBL/GenBank/DDBJ whole genome shotgun (WGS) entry which is preliminary data.</text>
</comment>
<proteinExistence type="predicted"/>
<dbReference type="GeneID" id="64666301"/>
<evidence type="ECO:0000313" key="1">
    <source>
        <dbReference type="EMBL" id="KAG1884509.1"/>
    </source>
</evidence>
<dbReference type="InterPro" id="IPR011990">
    <property type="entry name" value="TPR-like_helical_dom_sf"/>
</dbReference>
<reference evidence="1" key="1">
    <citation type="journal article" date="2020" name="New Phytol.">
        <title>Comparative genomics reveals dynamic genome evolution in host specialist ectomycorrhizal fungi.</title>
        <authorList>
            <person name="Lofgren L.A."/>
            <person name="Nguyen N.H."/>
            <person name="Vilgalys R."/>
            <person name="Ruytinx J."/>
            <person name="Liao H.L."/>
            <person name="Branco S."/>
            <person name="Kuo A."/>
            <person name="LaButti K."/>
            <person name="Lipzen A."/>
            <person name="Andreopoulos W."/>
            <person name="Pangilinan J."/>
            <person name="Riley R."/>
            <person name="Hundley H."/>
            <person name="Na H."/>
            <person name="Barry K."/>
            <person name="Grigoriev I.V."/>
            <person name="Stajich J.E."/>
            <person name="Kennedy P.G."/>
        </authorList>
    </citation>
    <scope>NUCLEOTIDE SEQUENCE</scope>
    <source>
        <strain evidence="1">FC203</strain>
    </source>
</reference>
<dbReference type="Proteomes" id="UP001195769">
    <property type="component" value="Unassembled WGS sequence"/>
</dbReference>
<protein>
    <submittedName>
        <fullName evidence="1">Uncharacterized protein</fullName>
    </submittedName>
</protein>
<dbReference type="Gene3D" id="1.25.40.10">
    <property type="entry name" value="Tetratricopeptide repeat domain"/>
    <property type="match status" value="1"/>
</dbReference>
<evidence type="ECO:0000313" key="2">
    <source>
        <dbReference type="Proteomes" id="UP001195769"/>
    </source>
</evidence>
<organism evidence="1 2">
    <name type="scientific">Suillus fuscotomentosus</name>
    <dbReference type="NCBI Taxonomy" id="1912939"/>
    <lineage>
        <taxon>Eukaryota</taxon>
        <taxon>Fungi</taxon>
        <taxon>Dikarya</taxon>
        <taxon>Basidiomycota</taxon>
        <taxon>Agaricomycotina</taxon>
        <taxon>Agaricomycetes</taxon>
        <taxon>Agaricomycetidae</taxon>
        <taxon>Boletales</taxon>
        <taxon>Suillineae</taxon>
        <taxon>Suillaceae</taxon>
        <taxon>Suillus</taxon>
    </lineage>
</organism>
<dbReference type="SUPFAM" id="SSF48452">
    <property type="entry name" value="TPR-like"/>
    <property type="match status" value="1"/>
</dbReference>
<name>A0AAD4DMX7_9AGAM</name>
<gene>
    <name evidence="1" type="ORF">F5891DRAFT_484230</name>
</gene>
<dbReference type="AlphaFoldDB" id="A0AAD4DMX7"/>
<dbReference type="RefSeq" id="XP_041216282.1">
    <property type="nucleotide sequence ID" value="XM_041372003.1"/>
</dbReference>
<accession>A0AAD4DMX7</accession>
<dbReference type="EMBL" id="JABBWK010000401">
    <property type="protein sequence ID" value="KAG1884509.1"/>
    <property type="molecule type" value="Genomic_DNA"/>
</dbReference>
<keyword evidence="2" id="KW-1185">Reference proteome</keyword>